<feature type="region of interest" description="Disordered" evidence="2">
    <location>
        <begin position="339"/>
        <end position="375"/>
    </location>
</feature>
<dbReference type="EMBL" id="BDGG01000021">
    <property type="protein sequence ID" value="GAV09316.1"/>
    <property type="molecule type" value="Genomic_DNA"/>
</dbReference>
<comment type="caution">
    <text evidence="4">The sequence shown here is derived from an EMBL/GenBank/DDBJ whole genome shotgun (WGS) entry which is preliminary data.</text>
</comment>
<keyword evidence="1" id="KW-0677">Repeat</keyword>
<name>A0A1D1W7K9_RAMVA</name>
<dbReference type="GO" id="GO:0016853">
    <property type="term" value="F:isomerase activity"/>
    <property type="evidence" value="ECO:0007669"/>
    <property type="project" value="UniProtKB-KW"/>
</dbReference>
<dbReference type="PANTHER" id="PTHR13561:SF20">
    <property type="entry name" value="DNA TOPOISOMERASE 2-BINDING PROTEIN 1"/>
    <property type="match status" value="1"/>
</dbReference>
<reference evidence="4 5" key="1">
    <citation type="journal article" date="2016" name="Nat. Commun.">
        <title>Extremotolerant tardigrade genome and improved radiotolerance of human cultured cells by tardigrade-unique protein.</title>
        <authorList>
            <person name="Hashimoto T."/>
            <person name="Horikawa D.D."/>
            <person name="Saito Y."/>
            <person name="Kuwahara H."/>
            <person name="Kozuka-Hata H."/>
            <person name="Shin-I T."/>
            <person name="Minakuchi Y."/>
            <person name="Ohishi K."/>
            <person name="Motoyama A."/>
            <person name="Aizu T."/>
            <person name="Enomoto A."/>
            <person name="Kondo K."/>
            <person name="Tanaka S."/>
            <person name="Hara Y."/>
            <person name="Koshikawa S."/>
            <person name="Sagara H."/>
            <person name="Miura T."/>
            <person name="Yokobori S."/>
            <person name="Miyagawa K."/>
            <person name="Suzuki Y."/>
            <person name="Kubo T."/>
            <person name="Oyama M."/>
            <person name="Kohara Y."/>
            <person name="Fujiyama A."/>
            <person name="Arakawa K."/>
            <person name="Katayama T."/>
            <person name="Toyoda A."/>
            <person name="Kunieda T."/>
        </authorList>
    </citation>
    <scope>NUCLEOTIDE SEQUENCE [LARGE SCALE GENOMIC DNA]</scope>
    <source>
        <strain evidence="4 5">YOKOZUNA-1</strain>
    </source>
</reference>
<feature type="region of interest" description="Disordered" evidence="2">
    <location>
        <begin position="520"/>
        <end position="545"/>
    </location>
</feature>
<dbReference type="GO" id="GO:0007095">
    <property type="term" value="P:mitotic G2 DNA damage checkpoint signaling"/>
    <property type="evidence" value="ECO:0007669"/>
    <property type="project" value="TreeGrafter"/>
</dbReference>
<dbReference type="PANTHER" id="PTHR13561">
    <property type="entry name" value="DNA REPLICATION REGULATOR DPB11-RELATED"/>
    <property type="match status" value="1"/>
</dbReference>
<proteinExistence type="predicted"/>
<feature type="compositionally biased region" description="Polar residues" evidence="2">
    <location>
        <begin position="1"/>
        <end position="15"/>
    </location>
</feature>
<feature type="compositionally biased region" description="Low complexity" evidence="2">
    <location>
        <begin position="530"/>
        <end position="545"/>
    </location>
</feature>
<dbReference type="CDD" id="cd17728">
    <property type="entry name" value="BRCT_TopBP1_rpt8"/>
    <property type="match status" value="1"/>
</dbReference>
<dbReference type="Gene3D" id="3.40.50.10190">
    <property type="entry name" value="BRCT domain"/>
    <property type="match status" value="5"/>
</dbReference>
<dbReference type="InterPro" id="IPR036420">
    <property type="entry name" value="BRCT_dom_sf"/>
</dbReference>
<dbReference type="CDD" id="cd17738">
    <property type="entry name" value="BRCT_TopBP1_rpt7"/>
    <property type="match status" value="1"/>
</dbReference>
<dbReference type="OrthoDB" id="251770at2759"/>
<dbReference type="CDD" id="cd17731">
    <property type="entry name" value="BRCT_TopBP1_rpt2_like"/>
    <property type="match status" value="1"/>
</dbReference>
<protein>
    <submittedName>
        <fullName evidence="4">DNA topoisomerase 2-binding protein 1</fullName>
    </submittedName>
</protein>
<dbReference type="InterPro" id="IPR049936">
    <property type="entry name" value="TopBP1_BRCT_8"/>
</dbReference>
<dbReference type="InterPro" id="IPR059215">
    <property type="entry name" value="BRCT2_TopBP1-like"/>
</dbReference>
<dbReference type="PROSITE" id="PS50172">
    <property type="entry name" value="BRCT"/>
    <property type="match status" value="2"/>
</dbReference>
<feature type="compositionally biased region" description="Acidic residues" evidence="2">
    <location>
        <begin position="639"/>
        <end position="651"/>
    </location>
</feature>
<feature type="domain" description="BRCT" evidence="3">
    <location>
        <begin position="233"/>
        <end position="322"/>
    </location>
</feature>
<dbReference type="SMART" id="SM00292">
    <property type="entry name" value="BRCT"/>
    <property type="match status" value="3"/>
</dbReference>
<feature type="compositionally biased region" description="Basic and acidic residues" evidence="2">
    <location>
        <begin position="608"/>
        <end position="623"/>
    </location>
</feature>
<dbReference type="FunFam" id="3.40.50.10190:FF:000018">
    <property type="entry name" value="DNA topoisomerase 2-binding protein 1"/>
    <property type="match status" value="1"/>
</dbReference>
<evidence type="ECO:0000256" key="1">
    <source>
        <dbReference type="ARBA" id="ARBA00022737"/>
    </source>
</evidence>
<feature type="region of interest" description="Disordered" evidence="2">
    <location>
        <begin position="392"/>
        <end position="429"/>
    </location>
</feature>
<dbReference type="Pfam" id="PF12738">
    <property type="entry name" value="PTCB-BRCT"/>
    <property type="match status" value="2"/>
</dbReference>
<gene>
    <name evidence="4" type="primary">RvY_18880-1</name>
    <name evidence="4" type="synonym">RvY_18880.1</name>
    <name evidence="4" type="ORF">RvY_18880</name>
</gene>
<organism evidence="4 5">
    <name type="scientific">Ramazzottius varieornatus</name>
    <name type="common">Water bear</name>
    <name type="synonym">Tardigrade</name>
    <dbReference type="NCBI Taxonomy" id="947166"/>
    <lineage>
        <taxon>Eukaryota</taxon>
        <taxon>Metazoa</taxon>
        <taxon>Ecdysozoa</taxon>
        <taxon>Tardigrada</taxon>
        <taxon>Eutardigrada</taxon>
        <taxon>Parachela</taxon>
        <taxon>Hypsibioidea</taxon>
        <taxon>Ramazzottiidae</taxon>
        <taxon>Ramazzottius</taxon>
    </lineage>
</organism>
<sequence>MARGGTPTSTWQAQAGQRERDEPVASQRVQEMRLVRCKGQSEAERKSLQDLFEFIGGQSSSTTVQWIEEEEVLWAAQCQLTKGSLLAVAQGCVYVMWPFGGAAFDVLKESKVPIYSPNCVLTSIRQGFSLPRHLGSAIFSFALLRVNVCCSNMMAEAREEVYRMVQEMAGTTNKALTACCTHLITPVVGSVKYFAATEAGMRVMMPAWVGAVYKLAKAGQDNADNLQQLSAKFATPIFAGCFVSVSQLSQEQRAQIRALMKEHGGRYDKDLSKATVTHLICDVLVGDKCVAAASWKIPIVHSQWVRHSVDKGYCLDYRKYLLTGPKSAAANLTADQRVSGSSASSASQRALTPDHVRQGPNGLRATSTPHKNAQRLDVELDISAIDKPVKTEDGAAAAAAAVPTKKEEEAGDSSGPQAKQAAVAHPAKNEGAVQSVVNENDLSSSAAFPPPSPQPFRSSPQARPSVVVAAGTITSSVAGLRVEAEEVKAEVLEKVEGSAGAPCSSLLLARRVMALVGQENNRSGPTWAMPTSAKSSPANSPSSAVPVADTFKTAPTGSKEVAQLRVQQEMAQLRQQLQMAKVTISGQAGPKMGRLTRRPSNKGKKSPGRKDRGQVVWSQHERQPFLAGEGGRDFKDDGGQSEEEYEEGSEDEVAEVAVVVAAAAANGQPLVKPPPTSTNSIVPLLRQAPAVGPLNSKRVANAVEGPAVSRPKRPADIVEVEQGQAAADKVFILSGIPADGEKQQIFDAITKLGGRFIDTIQLQPQATHLLVKAPAKNEKFYGCCATGRFILHPSYIIHSAKAGHYLPEEEYEWGNVDKAAHLLLDLDDNNMKLAKAAHRWRLHVSRGHPPAFTGWTVIVLAEQAVRGDGYIRMLKAGGATVLPNTPPLLQYVKRATHLLYESGKVAISREEVEAFEAAGVICNRPEMLSQYITDQTPPIIPPHLRHASHALPPPKRSRP</sequence>
<feature type="domain" description="BRCT" evidence="3">
    <location>
        <begin position="721"/>
        <end position="813"/>
    </location>
</feature>
<dbReference type="STRING" id="947166.A0A1D1W7K9"/>
<accession>A0A1D1W7K9</accession>
<dbReference type="SUPFAM" id="SSF52113">
    <property type="entry name" value="BRCT domain"/>
    <property type="match status" value="3"/>
</dbReference>
<dbReference type="AlphaFoldDB" id="A0A1D1W7K9"/>
<feature type="compositionally biased region" description="Basic residues" evidence="2">
    <location>
        <begin position="594"/>
        <end position="607"/>
    </location>
</feature>
<evidence type="ECO:0000313" key="4">
    <source>
        <dbReference type="EMBL" id="GAV09316.1"/>
    </source>
</evidence>
<feature type="region of interest" description="Disordered" evidence="2">
    <location>
        <begin position="583"/>
        <end position="651"/>
    </location>
</feature>
<evidence type="ECO:0000259" key="3">
    <source>
        <dbReference type="PROSITE" id="PS50172"/>
    </source>
</evidence>
<dbReference type="GO" id="GO:0033314">
    <property type="term" value="P:mitotic DNA replication checkpoint signaling"/>
    <property type="evidence" value="ECO:0007669"/>
    <property type="project" value="TreeGrafter"/>
</dbReference>
<feature type="region of interest" description="Disordered" evidence="2">
    <location>
        <begin position="442"/>
        <end position="463"/>
    </location>
</feature>
<dbReference type="Proteomes" id="UP000186922">
    <property type="component" value="Unassembled WGS sequence"/>
</dbReference>
<evidence type="ECO:0000256" key="2">
    <source>
        <dbReference type="SAM" id="MobiDB-lite"/>
    </source>
</evidence>
<dbReference type="InterPro" id="IPR001357">
    <property type="entry name" value="BRCT_dom"/>
</dbReference>
<evidence type="ECO:0000313" key="5">
    <source>
        <dbReference type="Proteomes" id="UP000186922"/>
    </source>
</evidence>
<keyword evidence="4" id="KW-0413">Isomerase</keyword>
<dbReference type="GO" id="GO:0006270">
    <property type="term" value="P:DNA replication initiation"/>
    <property type="evidence" value="ECO:0007669"/>
    <property type="project" value="TreeGrafter"/>
</dbReference>
<keyword evidence="5" id="KW-1185">Reference proteome</keyword>
<feature type="region of interest" description="Disordered" evidence="2">
    <location>
        <begin position="1"/>
        <end position="27"/>
    </location>
</feature>